<dbReference type="PROSITE" id="PS01358">
    <property type="entry name" value="ZF_RANBP2_1"/>
    <property type="match status" value="2"/>
</dbReference>
<dbReference type="SUPFAM" id="SSF90209">
    <property type="entry name" value="Ran binding protein zinc finger-like"/>
    <property type="match status" value="1"/>
</dbReference>
<evidence type="ECO:0000256" key="5">
    <source>
        <dbReference type="SAM" id="MobiDB-lite"/>
    </source>
</evidence>
<feature type="region of interest" description="Disordered" evidence="5">
    <location>
        <begin position="173"/>
        <end position="194"/>
    </location>
</feature>
<dbReference type="GO" id="GO:0008270">
    <property type="term" value="F:zinc ion binding"/>
    <property type="evidence" value="ECO:0007669"/>
    <property type="project" value="UniProtKB-KW"/>
</dbReference>
<keyword evidence="2 4" id="KW-0863">Zinc-finger</keyword>
<evidence type="ECO:0000256" key="3">
    <source>
        <dbReference type="ARBA" id="ARBA00022833"/>
    </source>
</evidence>
<evidence type="ECO:0000313" key="7">
    <source>
        <dbReference type="EMBL" id="CAE0659511.1"/>
    </source>
</evidence>
<feature type="region of interest" description="Disordered" evidence="5">
    <location>
        <begin position="258"/>
        <end position="308"/>
    </location>
</feature>
<reference evidence="7" key="1">
    <citation type="submission" date="2021-01" db="EMBL/GenBank/DDBJ databases">
        <authorList>
            <person name="Corre E."/>
            <person name="Pelletier E."/>
            <person name="Niang G."/>
            <person name="Scheremetjew M."/>
            <person name="Finn R."/>
            <person name="Kale V."/>
            <person name="Holt S."/>
            <person name="Cochrane G."/>
            <person name="Meng A."/>
            <person name="Brown T."/>
            <person name="Cohen L."/>
        </authorList>
    </citation>
    <scope>NUCLEOTIDE SEQUENCE</scope>
    <source>
        <strain evidence="7">CCCM811</strain>
    </source>
</reference>
<dbReference type="SMART" id="SM00547">
    <property type="entry name" value="ZnF_RBZ"/>
    <property type="match status" value="2"/>
</dbReference>
<evidence type="ECO:0000259" key="6">
    <source>
        <dbReference type="PROSITE" id="PS50199"/>
    </source>
</evidence>
<accession>A0A7S3YRM2</accession>
<gene>
    <name evidence="7" type="ORF">LGLO00237_LOCUS11087</name>
</gene>
<dbReference type="AlphaFoldDB" id="A0A7S3YRM2"/>
<feature type="domain" description="RanBP2-type" evidence="6">
    <location>
        <begin position="55"/>
        <end position="84"/>
    </location>
</feature>
<keyword evidence="1" id="KW-0479">Metal-binding</keyword>
<keyword evidence="3" id="KW-0862">Zinc</keyword>
<proteinExistence type="predicted"/>
<dbReference type="Gene3D" id="4.10.1060.10">
    <property type="entry name" value="Zinc finger, RanBP2-type"/>
    <property type="match status" value="1"/>
</dbReference>
<feature type="compositionally biased region" description="Basic and acidic residues" evidence="5">
    <location>
        <begin position="277"/>
        <end position="289"/>
    </location>
</feature>
<dbReference type="InterPro" id="IPR001876">
    <property type="entry name" value="Znf_RanBP2"/>
</dbReference>
<dbReference type="InterPro" id="IPR036443">
    <property type="entry name" value="Znf_RanBP2_sf"/>
</dbReference>
<evidence type="ECO:0000256" key="4">
    <source>
        <dbReference type="PROSITE-ProRule" id="PRU00322"/>
    </source>
</evidence>
<protein>
    <recommendedName>
        <fullName evidence="6">RanBP2-type domain-containing protein</fullName>
    </recommendedName>
</protein>
<evidence type="ECO:0000256" key="1">
    <source>
        <dbReference type="ARBA" id="ARBA00022723"/>
    </source>
</evidence>
<evidence type="ECO:0000256" key="2">
    <source>
        <dbReference type="ARBA" id="ARBA00022771"/>
    </source>
</evidence>
<dbReference type="PROSITE" id="PS50199">
    <property type="entry name" value="ZF_RANBP2_2"/>
    <property type="match status" value="1"/>
</dbReference>
<organism evidence="7">
    <name type="scientific">Lotharella globosa</name>
    <dbReference type="NCBI Taxonomy" id="91324"/>
    <lineage>
        <taxon>Eukaryota</taxon>
        <taxon>Sar</taxon>
        <taxon>Rhizaria</taxon>
        <taxon>Cercozoa</taxon>
        <taxon>Chlorarachniophyceae</taxon>
        <taxon>Lotharella</taxon>
    </lineage>
</organism>
<name>A0A7S3YRM2_9EUKA</name>
<sequence>MASRKKDDARLWACPRCTLENSEQVLVCKACCLIRPHDKKMEGKKEVRPEEKKDTVDEWSCSYCTLSNPKGRVYCLVCRKKRKGYKIAKKISVSRSTAIPRAKRSRWYKKWKPREGNPCLVNYDGKWVDGIIVWIRRDVGVEGGDGVAIKYPDNSTELIPPDMIESRIRYQESKKEVTPLPSPGQKASPSKNMLEVTPPSSNIPSTGNKASCAKSVLEFQRRMIDKRSRGSLTSDSATVIESEEEREPVFEDCQNEFKTTRKRKRAMGRVNPPNLERVGESKLSVRDLNLEGENDENLVPPGSESPEW</sequence>
<dbReference type="Gene3D" id="2.30.30.380">
    <property type="entry name" value="Zn-finger domain of Sec23/24"/>
    <property type="match status" value="1"/>
</dbReference>
<dbReference type="EMBL" id="HBIV01015163">
    <property type="protein sequence ID" value="CAE0659511.1"/>
    <property type="molecule type" value="Transcribed_RNA"/>
</dbReference>